<protein>
    <submittedName>
        <fullName evidence="4">HAMP domain-containing protein</fullName>
    </submittedName>
</protein>
<dbReference type="PANTHER" id="PTHR32089:SF112">
    <property type="entry name" value="LYSOZYME-LIKE PROTEIN-RELATED"/>
    <property type="match status" value="1"/>
</dbReference>
<feature type="compositionally biased region" description="Low complexity" evidence="1">
    <location>
        <begin position="271"/>
        <end position="281"/>
    </location>
</feature>
<comment type="caution">
    <text evidence="4">The sequence shown here is derived from an EMBL/GenBank/DDBJ whole genome shotgun (WGS) entry which is preliminary data.</text>
</comment>
<proteinExistence type="predicted"/>
<reference evidence="4 5" key="1">
    <citation type="submission" date="2018-12" db="EMBL/GenBank/DDBJ databases">
        <authorList>
            <person name="Feng G."/>
            <person name="Zhu H."/>
        </authorList>
    </citation>
    <scope>NUCLEOTIDE SEQUENCE [LARGE SCALE GENOMIC DNA]</scope>
    <source>
        <strain evidence="4 5">KCTC 12533</strain>
    </source>
</reference>
<dbReference type="EMBL" id="RWIT01000009">
    <property type="protein sequence ID" value="RSK47407.1"/>
    <property type="molecule type" value="Genomic_DNA"/>
</dbReference>
<keyword evidence="2" id="KW-0812">Transmembrane</keyword>
<feature type="domain" description="HAMP" evidence="3">
    <location>
        <begin position="178"/>
        <end position="230"/>
    </location>
</feature>
<keyword evidence="2" id="KW-1133">Transmembrane helix</keyword>
<organism evidence="4 5">
    <name type="scientific">Hymenobacter rigui</name>
    <dbReference type="NCBI Taxonomy" id="334424"/>
    <lineage>
        <taxon>Bacteria</taxon>
        <taxon>Pseudomonadati</taxon>
        <taxon>Bacteroidota</taxon>
        <taxon>Cytophagia</taxon>
        <taxon>Cytophagales</taxon>
        <taxon>Hymenobacteraceae</taxon>
        <taxon>Hymenobacter</taxon>
    </lineage>
</organism>
<dbReference type="SUPFAM" id="SSF158472">
    <property type="entry name" value="HAMP domain-like"/>
    <property type="match status" value="1"/>
</dbReference>
<gene>
    <name evidence="4" type="ORF">EI291_15975</name>
</gene>
<keyword evidence="2" id="KW-0472">Membrane</keyword>
<name>A0A3R9P9V6_9BACT</name>
<evidence type="ECO:0000256" key="1">
    <source>
        <dbReference type="SAM" id="MobiDB-lite"/>
    </source>
</evidence>
<dbReference type="GO" id="GO:0016020">
    <property type="term" value="C:membrane"/>
    <property type="evidence" value="ECO:0007669"/>
    <property type="project" value="InterPro"/>
</dbReference>
<dbReference type="OrthoDB" id="877533at2"/>
<evidence type="ECO:0000259" key="3">
    <source>
        <dbReference type="PROSITE" id="PS50885"/>
    </source>
</evidence>
<feature type="region of interest" description="Disordered" evidence="1">
    <location>
        <begin position="271"/>
        <end position="292"/>
    </location>
</feature>
<dbReference type="Gene3D" id="6.10.340.10">
    <property type="match status" value="1"/>
</dbReference>
<feature type="transmembrane region" description="Helical" evidence="2">
    <location>
        <begin position="12"/>
        <end position="32"/>
    </location>
</feature>
<dbReference type="Proteomes" id="UP000273500">
    <property type="component" value="Unassembled WGS sequence"/>
</dbReference>
<keyword evidence="5" id="KW-1185">Reference proteome</keyword>
<evidence type="ECO:0000313" key="5">
    <source>
        <dbReference type="Proteomes" id="UP000273500"/>
    </source>
</evidence>
<sequence length="292" mass="31795">MARTIKARLTLGLSFLFVIILLLSGVGAYFLYQLSRSSAATLQDNYRSVAYARAMSDALSDVREARRAGPAAEVVRAEAAFRRSLRAEQGNITEPGEQELADSLAASFGQYAAQAAAPAGLYQQVRGQVGRVATLNLRAIEQQSLRTRRIANRTIGTLGLLATLGILATVSFIFSFPDYLTRPVEELTAGIRRVAEGHYDQRLPVRAHDEFAPVAQAFNDMARRLEGYETADGTPRIDSSGPLDLVTSHLRPGSAPDAADDLTRRRHLATQLQRQARQLQRTADELATGQAG</sequence>
<dbReference type="InterPro" id="IPR003660">
    <property type="entry name" value="HAMP_dom"/>
</dbReference>
<dbReference type="AlphaFoldDB" id="A0A3R9P9V6"/>
<dbReference type="PROSITE" id="PS50885">
    <property type="entry name" value="HAMP"/>
    <property type="match status" value="1"/>
</dbReference>
<dbReference type="PANTHER" id="PTHR32089">
    <property type="entry name" value="METHYL-ACCEPTING CHEMOTAXIS PROTEIN MCPB"/>
    <property type="match status" value="1"/>
</dbReference>
<dbReference type="Pfam" id="PF00672">
    <property type="entry name" value="HAMP"/>
    <property type="match status" value="1"/>
</dbReference>
<accession>A0A3R9P9V6</accession>
<evidence type="ECO:0000313" key="4">
    <source>
        <dbReference type="EMBL" id="RSK47407.1"/>
    </source>
</evidence>
<evidence type="ECO:0000256" key="2">
    <source>
        <dbReference type="SAM" id="Phobius"/>
    </source>
</evidence>
<dbReference type="GO" id="GO:0007165">
    <property type="term" value="P:signal transduction"/>
    <property type="evidence" value="ECO:0007669"/>
    <property type="project" value="InterPro"/>
</dbReference>
<dbReference type="SMART" id="SM00304">
    <property type="entry name" value="HAMP"/>
    <property type="match status" value="1"/>
</dbReference>
<dbReference type="RefSeq" id="WP_125422120.1">
    <property type="nucleotide sequence ID" value="NZ_RWIT01000009.1"/>
</dbReference>
<dbReference type="CDD" id="cd06225">
    <property type="entry name" value="HAMP"/>
    <property type="match status" value="1"/>
</dbReference>
<feature type="transmembrane region" description="Helical" evidence="2">
    <location>
        <begin position="155"/>
        <end position="176"/>
    </location>
</feature>